<gene>
    <name evidence="2" type="ORF">SKAU_G00315380</name>
</gene>
<sequence>MGPVILPVWLGAAIHSGPNAGSDEDEPQGRSSAGALVTSMPKDSHLCLPTPLRPSRLRPGAAFFTSALHPQMEFGYARAAEAVKAARDPLHHQPRILLPQTGLSSQLPCIFVTLTAVNIGQDG</sequence>
<reference evidence="2" key="1">
    <citation type="journal article" date="2023" name="Science">
        <title>Genome structures resolve the early diversification of teleost fishes.</title>
        <authorList>
            <person name="Parey E."/>
            <person name="Louis A."/>
            <person name="Montfort J."/>
            <person name="Bouchez O."/>
            <person name="Roques C."/>
            <person name="Iampietro C."/>
            <person name="Lluch J."/>
            <person name="Castinel A."/>
            <person name="Donnadieu C."/>
            <person name="Desvignes T."/>
            <person name="Floi Bucao C."/>
            <person name="Jouanno E."/>
            <person name="Wen M."/>
            <person name="Mejri S."/>
            <person name="Dirks R."/>
            <person name="Jansen H."/>
            <person name="Henkel C."/>
            <person name="Chen W.J."/>
            <person name="Zahm M."/>
            <person name="Cabau C."/>
            <person name="Klopp C."/>
            <person name="Thompson A.W."/>
            <person name="Robinson-Rechavi M."/>
            <person name="Braasch I."/>
            <person name="Lecointre G."/>
            <person name="Bobe J."/>
            <person name="Postlethwait J.H."/>
            <person name="Berthelot C."/>
            <person name="Roest Crollius H."/>
            <person name="Guiguen Y."/>
        </authorList>
    </citation>
    <scope>NUCLEOTIDE SEQUENCE</scope>
    <source>
        <strain evidence="2">WJC10195</strain>
    </source>
</reference>
<protein>
    <submittedName>
        <fullName evidence="2">Uncharacterized protein</fullName>
    </submittedName>
</protein>
<accession>A0A9Q1ESK2</accession>
<dbReference type="EMBL" id="JAINUF010000013">
    <property type="protein sequence ID" value="KAJ8344209.1"/>
    <property type="molecule type" value="Genomic_DNA"/>
</dbReference>
<dbReference type="AlphaFoldDB" id="A0A9Q1ESK2"/>
<name>A0A9Q1ESK2_SYNKA</name>
<proteinExistence type="predicted"/>
<keyword evidence="3" id="KW-1185">Reference proteome</keyword>
<evidence type="ECO:0000313" key="2">
    <source>
        <dbReference type="EMBL" id="KAJ8344209.1"/>
    </source>
</evidence>
<feature type="region of interest" description="Disordered" evidence="1">
    <location>
        <begin position="17"/>
        <end position="36"/>
    </location>
</feature>
<evidence type="ECO:0000313" key="3">
    <source>
        <dbReference type="Proteomes" id="UP001152622"/>
    </source>
</evidence>
<evidence type="ECO:0000256" key="1">
    <source>
        <dbReference type="SAM" id="MobiDB-lite"/>
    </source>
</evidence>
<dbReference type="Proteomes" id="UP001152622">
    <property type="component" value="Chromosome 13"/>
</dbReference>
<comment type="caution">
    <text evidence="2">The sequence shown here is derived from an EMBL/GenBank/DDBJ whole genome shotgun (WGS) entry which is preliminary data.</text>
</comment>
<organism evidence="2 3">
    <name type="scientific">Synaphobranchus kaupii</name>
    <name type="common">Kaup's arrowtooth eel</name>
    <dbReference type="NCBI Taxonomy" id="118154"/>
    <lineage>
        <taxon>Eukaryota</taxon>
        <taxon>Metazoa</taxon>
        <taxon>Chordata</taxon>
        <taxon>Craniata</taxon>
        <taxon>Vertebrata</taxon>
        <taxon>Euteleostomi</taxon>
        <taxon>Actinopterygii</taxon>
        <taxon>Neopterygii</taxon>
        <taxon>Teleostei</taxon>
        <taxon>Anguilliformes</taxon>
        <taxon>Synaphobranchidae</taxon>
        <taxon>Synaphobranchus</taxon>
    </lineage>
</organism>